<feature type="domain" description="LysM" evidence="2">
    <location>
        <begin position="25"/>
        <end position="68"/>
    </location>
</feature>
<dbReference type="AlphaFoldDB" id="A0A388L546"/>
<dbReference type="PANTHER" id="PTHR21666:SF270">
    <property type="entry name" value="MUREIN HYDROLASE ACTIVATOR ENVC"/>
    <property type="match status" value="1"/>
</dbReference>
<dbReference type="Proteomes" id="UP000265515">
    <property type="component" value="Unassembled WGS sequence"/>
</dbReference>
<dbReference type="CDD" id="cd12797">
    <property type="entry name" value="M23_peptidase"/>
    <property type="match status" value="1"/>
</dbReference>
<feature type="domain" description="LysM" evidence="2">
    <location>
        <begin position="153"/>
        <end position="196"/>
    </location>
</feature>
<dbReference type="OrthoDB" id="415618at2759"/>
<evidence type="ECO:0000313" key="4">
    <source>
        <dbReference type="Proteomes" id="UP000265515"/>
    </source>
</evidence>
<keyword evidence="4" id="KW-1185">Reference proteome</keyword>
<dbReference type="OMA" id="TIASQCM"/>
<dbReference type="CDD" id="cd00118">
    <property type="entry name" value="LysM"/>
    <property type="match status" value="2"/>
</dbReference>
<feature type="compositionally biased region" description="Basic residues" evidence="1">
    <location>
        <begin position="142"/>
        <end position="151"/>
    </location>
</feature>
<reference evidence="3 4" key="1">
    <citation type="journal article" date="2018" name="Cell">
        <title>The Chara Genome: Secondary Complexity and Implications for Plant Terrestrialization.</title>
        <authorList>
            <person name="Nishiyama T."/>
            <person name="Sakayama H."/>
            <person name="Vries J.D."/>
            <person name="Buschmann H."/>
            <person name="Saint-Marcoux D."/>
            <person name="Ullrich K.K."/>
            <person name="Haas F.B."/>
            <person name="Vanderstraeten L."/>
            <person name="Becker D."/>
            <person name="Lang D."/>
            <person name="Vosolsobe S."/>
            <person name="Rombauts S."/>
            <person name="Wilhelmsson P.K.I."/>
            <person name="Janitza P."/>
            <person name="Kern R."/>
            <person name="Heyl A."/>
            <person name="Rumpler F."/>
            <person name="Villalobos L.I.A.C."/>
            <person name="Clay J.M."/>
            <person name="Skokan R."/>
            <person name="Toyoda A."/>
            <person name="Suzuki Y."/>
            <person name="Kagoshima H."/>
            <person name="Schijlen E."/>
            <person name="Tajeshwar N."/>
            <person name="Catarino B."/>
            <person name="Hetherington A.J."/>
            <person name="Saltykova A."/>
            <person name="Bonnot C."/>
            <person name="Breuninger H."/>
            <person name="Symeonidi A."/>
            <person name="Radhakrishnan G.V."/>
            <person name="Van Nieuwerburgh F."/>
            <person name="Deforce D."/>
            <person name="Chang C."/>
            <person name="Karol K.G."/>
            <person name="Hedrich R."/>
            <person name="Ulvskov P."/>
            <person name="Glockner G."/>
            <person name="Delwiche C.F."/>
            <person name="Petrasek J."/>
            <person name="Van de Peer Y."/>
            <person name="Friml J."/>
            <person name="Beilby M."/>
            <person name="Dolan L."/>
            <person name="Kohara Y."/>
            <person name="Sugano S."/>
            <person name="Fujiyama A."/>
            <person name="Delaux P.-M."/>
            <person name="Quint M."/>
            <person name="TheiBen G."/>
            <person name="Hagemann M."/>
            <person name="Harholt J."/>
            <person name="Dunand C."/>
            <person name="Zachgo S."/>
            <person name="Langdale J."/>
            <person name="Maumus F."/>
            <person name="Straeten D.V.D."/>
            <person name="Gould S.B."/>
            <person name="Rensing S.A."/>
        </authorList>
    </citation>
    <scope>NUCLEOTIDE SEQUENCE [LARGE SCALE GENOMIC DNA]</scope>
    <source>
        <strain evidence="3 4">S276</strain>
    </source>
</reference>
<evidence type="ECO:0000256" key="1">
    <source>
        <dbReference type="SAM" id="MobiDB-lite"/>
    </source>
</evidence>
<dbReference type="InterPro" id="IPR036779">
    <property type="entry name" value="LysM_dom_sf"/>
</dbReference>
<comment type="caution">
    <text evidence="3">The sequence shown here is derived from an EMBL/GenBank/DDBJ whole genome shotgun (WGS) entry which is preliminary data.</text>
</comment>
<dbReference type="InterPro" id="IPR050570">
    <property type="entry name" value="Cell_wall_metabolism_enzyme"/>
</dbReference>
<dbReference type="EMBL" id="BFEA01000267">
    <property type="protein sequence ID" value="GBG77424.1"/>
    <property type="molecule type" value="Genomic_DNA"/>
</dbReference>
<feature type="compositionally biased region" description="Low complexity" evidence="1">
    <location>
        <begin position="120"/>
        <end position="141"/>
    </location>
</feature>
<protein>
    <recommendedName>
        <fullName evidence="2">LysM domain-containing protein</fullName>
    </recommendedName>
</protein>
<dbReference type="SMART" id="SM00257">
    <property type="entry name" value="LysM"/>
    <property type="match status" value="2"/>
</dbReference>
<dbReference type="STRING" id="69332.A0A388L546"/>
<dbReference type="InterPro" id="IPR011055">
    <property type="entry name" value="Dup_hybrid_motif"/>
</dbReference>
<dbReference type="InterPro" id="IPR016047">
    <property type="entry name" value="M23ase_b-sheet_dom"/>
</dbReference>
<dbReference type="Pfam" id="PF01476">
    <property type="entry name" value="LysM"/>
    <property type="match status" value="2"/>
</dbReference>
<proteinExistence type="predicted"/>
<dbReference type="InterPro" id="IPR018392">
    <property type="entry name" value="LysM"/>
</dbReference>
<dbReference type="PROSITE" id="PS51782">
    <property type="entry name" value="LYSM"/>
    <property type="match status" value="2"/>
</dbReference>
<dbReference type="Gene3D" id="2.70.70.10">
    <property type="entry name" value="Glucose Permease (Domain IIA)"/>
    <property type="match status" value="1"/>
</dbReference>
<dbReference type="Gramene" id="GBG77424">
    <property type="protein sequence ID" value="GBG77424"/>
    <property type="gene ID" value="CBR_g23873"/>
</dbReference>
<dbReference type="GO" id="GO:0004222">
    <property type="term" value="F:metalloendopeptidase activity"/>
    <property type="evidence" value="ECO:0007669"/>
    <property type="project" value="TreeGrafter"/>
</dbReference>
<feature type="region of interest" description="Disordered" evidence="1">
    <location>
        <begin position="120"/>
        <end position="151"/>
    </location>
</feature>
<dbReference type="Gene3D" id="3.10.350.10">
    <property type="entry name" value="LysM domain"/>
    <property type="match status" value="2"/>
</dbReference>
<evidence type="ECO:0000259" key="2">
    <source>
        <dbReference type="PROSITE" id="PS51782"/>
    </source>
</evidence>
<dbReference type="Pfam" id="PF01551">
    <property type="entry name" value="Peptidase_M23"/>
    <property type="match status" value="1"/>
</dbReference>
<gene>
    <name evidence="3" type="ORF">CBR_g23873</name>
</gene>
<dbReference type="SUPFAM" id="SSF54106">
    <property type="entry name" value="LysM domain"/>
    <property type="match status" value="2"/>
</dbReference>
<organism evidence="3 4">
    <name type="scientific">Chara braunii</name>
    <name type="common">Braun's stonewort</name>
    <dbReference type="NCBI Taxonomy" id="69332"/>
    <lineage>
        <taxon>Eukaryota</taxon>
        <taxon>Viridiplantae</taxon>
        <taxon>Streptophyta</taxon>
        <taxon>Charophyceae</taxon>
        <taxon>Charales</taxon>
        <taxon>Characeae</taxon>
        <taxon>Chara</taxon>
    </lineage>
</organism>
<name>A0A388L546_CHABU</name>
<dbReference type="SUPFAM" id="SSF51261">
    <property type="entry name" value="Duplicated hybrid motif"/>
    <property type="match status" value="1"/>
</dbReference>
<dbReference type="PANTHER" id="PTHR21666">
    <property type="entry name" value="PEPTIDASE-RELATED"/>
    <property type="match status" value="1"/>
</dbReference>
<accession>A0A388L546</accession>
<feature type="region of interest" description="Disordered" evidence="1">
    <location>
        <begin position="222"/>
        <end position="246"/>
    </location>
</feature>
<sequence>MSSARASLKRLTIGNFPQCIFKPTRVHSVEAGDCLELIASTYGTTVESIKRLNKIEGDVIVEGSVLYIDKRIPIPTRRGKREIASRPIPRLRKANAQERNATMMEDLEAEAAANCHSLDSSTAAASGSGASALDLRSSRLGGTRRHHQGSRLRTVRVRFGDTLAGIAQANGLQAEELQRLNNLRDDSINEGDVLALGESGCSDDHAGEIRRGARRTYRPLFSRLSDGGGGDTANQQTGTGGPEVTQLPYRGVIRKSISHRRKSQASSECSKVKVGGRWKAGGTKTVRRSPSVSSLVFGPPVRPADGFVSSPFGWRWGAFHEGVDLAAAQGTPILAANRGVVTFAGWSGGYGYLLTIQHNGGFSTRYGHCCAIHSRVGQKVARGQQVAAVGSTGHSTGPHLHFEVRRNDEALDPLDWVGL</sequence>
<evidence type="ECO:0000313" key="3">
    <source>
        <dbReference type="EMBL" id="GBG77424.1"/>
    </source>
</evidence>